<evidence type="ECO:0000256" key="7">
    <source>
        <dbReference type="ARBA" id="ARBA00070326"/>
    </source>
</evidence>
<evidence type="ECO:0000256" key="6">
    <source>
        <dbReference type="ARBA" id="ARBA00037226"/>
    </source>
</evidence>
<dbReference type="Gene3D" id="3.30.420.80">
    <property type="entry name" value="Ribosomal protein S11"/>
    <property type="match status" value="1"/>
</dbReference>
<evidence type="ECO:0000256" key="5">
    <source>
        <dbReference type="ARBA" id="ARBA00023274"/>
    </source>
</evidence>
<keyword evidence="3" id="KW-0689">Ribosomal protein</keyword>
<evidence type="ECO:0000256" key="1">
    <source>
        <dbReference type="ARBA" id="ARBA00004173"/>
    </source>
</evidence>
<evidence type="ECO:0000256" key="4">
    <source>
        <dbReference type="ARBA" id="ARBA00023128"/>
    </source>
</evidence>
<dbReference type="OrthoDB" id="1654884at2759"/>
<accession>A0A0U5GV43</accession>
<dbReference type="AlphaFoldDB" id="A0A0U5GV43"/>
<evidence type="ECO:0000256" key="3">
    <source>
        <dbReference type="ARBA" id="ARBA00022980"/>
    </source>
</evidence>
<gene>
    <name evidence="8" type="ORF">ASPCAL08911</name>
</gene>
<dbReference type="PANTHER" id="PTHR11759">
    <property type="entry name" value="40S RIBOSOMAL PROTEIN S14/30S RIBOSOMAL PROTEIN S11"/>
    <property type="match status" value="1"/>
</dbReference>
<dbReference type="FunFam" id="3.30.420.80:FF:000011">
    <property type="entry name" value="37S ribosomal protein S18, mitochondrial"/>
    <property type="match status" value="1"/>
</dbReference>
<dbReference type="GO" id="GO:0005739">
    <property type="term" value="C:mitochondrion"/>
    <property type="evidence" value="ECO:0007669"/>
    <property type="project" value="UniProtKB-SubCell"/>
</dbReference>
<dbReference type="InterPro" id="IPR036967">
    <property type="entry name" value="Ribosomal_uS11_sf"/>
</dbReference>
<organism evidence="8 9">
    <name type="scientific">Aspergillus calidoustus</name>
    <dbReference type="NCBI Taxonomy" id="454130"/>
    <lineage>
        <taxon>Eukaryota</taxon>
        <taxon>Fungi</taxon>
        <taxon>Dikarya</taxon>
        <taxon>Ascomycota</taxon>
        <taxon>Pezizomycotina</taxon>
        <taxon>Eurotiomycetes</taxon>
        <taxon>Eurotiomycetidae</taxon>
        <taxon>Eurotiales</taxon>
        <taxon>Aspergillaceae</taxon>
        <taxon>Aspergillus</taxon>
        <taxon>Aspergillus subgen. Nidulantes</taxon>
    </lineage>
</organism>
<dbReference type="HAMAP" id="MF_01310">
    <property type="entry name" value="Ribosomal_uS11"/>
    <property type="match status" value="1"/>
</dbReference>
<dbReference type="GO" id="GO:0006412">
    <property type="term" value="P:translation"/>
    <property type="evidence" value="ECO:0007669"/>
    <property type="project" value="InterPro"/>
</dbReference>
<dbReference type="STRING" id="454130.A0A0U5GV43"/>
<dbReference type="InterPro" id="IPR001971">
    <property type="entry name" value="Ribosomal_uS11"/>
</dbReference>
<evidence type="ECO:0000313" key="9">
    <source>
        <dbReference type="Proteomes" id="UP000054771"/>
    </source>
</evidence>
<comment type="similarity">
    <text evidence="2">Belongs to the universal ribosomal protein uS11 family.</text>
</comment>
<dbReference type="Pfam" id="PF00411">
    <property type="entry name" value="Ribosomal_S11"/>
    <property type="match status" value="1"/>
</dbReference>
<dbReference type="SUPFAM" id="SSF53137">
    <property type="entry name" value="Translational machinery components"/>
    <property type="match status" value="1"/>
</dbReference>
<reference evidence="9" key="1">
    <citation type="journal article" date="2016" name="Genome Announc.">
        <title>Draft genome sequences of fungus Aspergillus calidoustus.</title>
        <authorList>
            <person name="Horn F."/>
            <person name="Linde J."/>
            <person name="Mattern D.J."/>
            <person name="Walther G."/>
            <person name="Guthke R."/>
            <person name="Scherlach K."/>
            <person name="Martin K."/>
            <person name="Brakhage A.A."/>
            <person name="Petzke L."/>
            <person name="Valiante V."/>
        </authorList>
    </citation>
    <scope>NUCLEOTIDE SEQUENCE [LARGE SCALE GENOMIC DNA]</scope>
    <source>
        <strain evidence="9">SF006504</strain>
    </source>
</reference>
<keyword evidence="4" id="KW-0496">Mitochondrion</keyword>
<keyword evidence="5" id="KW-0687">Ribonucleoprotein</keyword>
<dbReference type="GO" id="GO:1990904">
    <property type="term" value="C:ribonucleoprotein complex"/>
    <property type="evidence" value="ECO:0007669"/>
    <property type="project" value="UniProtKB-KW"/>
</dbReference>
<dbReference type="EMBL" id="CDMC01000007">
    <property type="protein sequence ID" value="CEN62273.1"/>
    <property type="molecule type" value="Genomic_DNA"/>
</dbReference>
<dbReference type="OMA" id="EMIKQPY"/>
<protein>
    <recommendedName>
        <fullName evidence="7">Small ribosomal subunit protein uS11m</fullName>
    </recommendedName>
</protein>
<comment type="function">
    <text evidence="6">Component of the mitochondrial ribosome (mitoribosome), a dedicated translation machinery responsible for the synthesis of mitochondrial genome-encoded proteins, including at least some of the essential transmembrane subunits of the mitochondrial respiratory chain. The mitoribosomes are attached to the mitochondrial inner membrane and translation products are cotranslationally integrated into the membrane.</text>
</comment>
<evidence type="ECO:0000256" key="2">
    <source>
        <dbReference type="ARBA" id="ARBA00006194"/>
    </source>
</evidence>
<sequence>MNNTFASALARALPSIGRQCQSRASILRQSRAFSSTPLTRAGKNDRLELEKELLGGNAPRGQKTADPTLQGLLGVATQPVSRDYTLMVNDIASRIQPYADQVPAHHLHVYAHKHNTILTLTRPDGSPLLSMSCGHLGFRKGKRAGYDPAFQLCSHVFAQIQERGLLMNIQNLEIIYRGFHQGREAFNKILLGNEGRNIRGKVSKVSDSTRLKFGGTRSPRQRRLG</sequence>
<name>A0A0U5GV43_ASPCI</name>
<dbReference type="GO" id="GO:0005840">
    <property type="term" value="C:ribosome"/>
    <property type="evidence" value="ECO:0007669"/>
    <property type="project" value="UniProtKB-KW"/>
</dbReference>
<dbReference type="Proteomes" id="UP000054771">
    <property type="component" value="Unassembled WGS sequence"/>
</dbReference>
<keyword evidence="9" id="KW-1185">Reference proteome</keyword>
<proteinExistence type="inferred from homology"/>
<evidence type="ECO:0000313" key="8">
    <source>
        <dbReference type="EMBL" id="CEN62273.1"/>
    </source>
</evidence>
<dbReference type="GO" id="GO:0003735">
    <property type="term" value="F:structural constituent of ribosome"/>
    <property type="evidence" value="ECO:0007669"/>
    <property type="project" value="InterPro"/>
</dbReference>
<comment type="subcellular location">
    <subcellularLocation>
        <location evidence="1">Mitochondrion</location>
    </subcellularLocation>
</comment>